<gene>
    <name evidence="1" type="ORF">Drose_24725</name>
</gene>
<dbReference type="EMBL" id="CP073721">
    <property type="protein sequence ID" value="UWZ34422.1"/>
    <property type="molecule type" value="Genomic_DNA"/>
</dbReference>
<dbReference type="InterPro" id="IPR001753">
    <property type="entry name" value="Enoyl-CoA_hydra/iso"/>
</dbReference>
<sequence length="250" mass="27295">MKPDFDTYSTAYRHVAITRTDGIIELTLHTDGGPLVWGDGPHTELGYCFADVAADPDNRVVILTGAGDRFLADLDTSWVGGMNPVKWDKIFQHGRRLLTNLLAIEVPVIAAVNGPARVHAELAVMSDIVLAADTADFQDAPHFRYGTVPGDGVHIVWPHLLGPNRGRYFLLTGQRLSAAEAHTLGVVNEVLPGEQLMHRARQLAGDLARQPDMALRYTRAALTEELKRRLADGLGYGLALEGLAAYQSWP</sequence>
<dbReference type="RefSeq" id="WP_260723739.1">
    <property type="nucleotide sequence ID" value="NZ_BAAABS010000011.1"/>
</dbReference>
<reference evidence="1" key="1">
    <citation type="submission" date="2021-04" db="EMBL/GenBank/DDBJ databases">
        <title>Biosynthetic gene clusters of Dactylosporangioum roseum.</title>
        <authorList>
            <person name="Hartkoorn R.C."/>
            <person name="Beaudoing E."/>
            <person name="Hot D."/>
            <person name="Moureu S."/>
        </authorList>
    </citation>
    <scope>NUCLEOTIDE SEQUENCE</scope>
    <source>
        <strain evidence="1">NRRL B-16295</strain>
    </source>
</reference>
<dbReference type="Pfam" id="PF00378">
    <property type="entry name" value="ECH_1"/>
    <property type="match status" value="1"/>
</dbReference>
<name>A0ABY5Z0M3_9ACTN</name>
<dbReference type="CDD" id="cd06558">
    <property type="entry name" value="crotonase-like"/>
    <property type="match status" value="1"/>
</dbReference>
<dbReference type="PANTHER" id="PTHR43459:SF1">
    <property type="entry name" value="EG:BACN32G11.4 PROTEIN"/>
    <property type="match status" value="1"/>
</dbReference>
<organism evidence="1 2">
    <name type="scientific">Dactylosporangium roseum</name>
    <dbReference type="NCBI Taxonomy" id="47989"/>
    <lineage>
        <taxon>Bacteria</taxon>
        <taxon>Bacillati</taxon>
        <taxon>Actinomycetota</taxon>
        <taxon>Actinomycetes</taxon>
        <taxon>Micromonosporales</taxon>
        <taxon>Micromonosporaceae</taxon>
        <taxon>Dactylosporangium</taxon>
    </lineage>
</organism>
<dbReference type="SUPFAM" id="SSF52096">
    <property type="entry name" value="ClpP/crotonase"/>
    <property type="match status" value="1"/>
</dbReference>
<keyword evidence="2" id="KW-1185">Reference proteome</keyword>
<dbReference type="Gene3D" id="3.90.226.10">
    <property type="entry name" value="2-enoyl-CoA Hydratase, Chain A, domain 1"/>
    <property type="match status" value="1"/>
</dbReference>
<evidence type="ECO:0000313" key="2">
    <source>
        <dbReference type="Proteomes" id="UP001058271"/>
    </source>
</evidence>
<dbReference type="Proteomes" id="UP001058271">
    <property type="component" value="Chromosome"/>
</dbReference>
<dbReference type="PANTHER" id="PTHR43459">
    <property type="entry name" value="ENOYL-COA HYDRATASE"/>
    <property type="match status" value="1"/>
</dbReference>
<evidence type="ECO:0000313" key="1">
    <source>
        <dbReference type="EMBL" id="UWZ34422.1"/>
    </source>
</evidence>
<proteinExistence type="predicted"/>
<protein>
    <submittedName>
        <fullName evidence="1">Enoyl-CoA hydratase/isomerase family protein</fullName>
    </submittedName>
</protein>
<accession>A0ABY5Z0M3</accession>
<dbReference type="InterPro" id="IPR029045">
    <property type="entry name" value="ClpP/crotonase-like_dom_sf"/>
</dbReference>